<dbReference type="eggNOG" id="KOG0966">
    <property type="taxonomic scope" value="Eukaryota"/>
</dbReference>
<dbReference type="GO" id="GO:0006303">
    <property type="term" value="P:double-strand break repair via nonhomologous end joining"/>
    <property type="evidence" value="ECO:0007669"/>
    <property type="project" value="TreeGrafter"/>
</dbReference>
<feature type="compositionally biased region" description="Polar residues" evidence="6">
    <location>
        <begin position="926"/>
        <end position="956"/>
    </location>
</feature>
<gene>
    <name evidence="8" type="ORF">F503_04058</name>
</gene>
<proteinExistence type="inferred from homology"/>
<dbReference type="InterPro" id="IPR036599">
    <property type="entry name" value="DNA_ligase_N_sf"/>
</dbReference>
<dbReference type="InterPro" id="IPR029710">
    <property type="entry name" value="LIG4"/>
</dbReference>
<feature type="compositionally biased region" description="Low complexity" evidence="6">
    <location>
        <begin position="742"/>
        <end position="761"/>
    </location>
</feature>
<dbReference type="GO" id="GO:0003910">
    <property type="term" value="F:DNA ligase (ATP) activity"/>
    <property type="evidence" value="ECO:0007669"/>
    <property type="project" value="InterPro"/>
</dbReference>
<dbReference type="Pfam" id="PF01068">
    <property type="entry name" value="DNA_ligase_A_M"/>
    <property type="match status" value="1"/>
</dbReference>
<feature type="compositionally biased region" description="Acidic residues" evidence="6">
    <location>
        <begin position="841"/>
        <end position="850"/>
    </location>
</feature>
<dbReference type="GO" id="GO:0032807">
    <property type="term" value="C:DNA ligase IV complex"/>
    <property type="evidence" value="ECO:0007669"/>
    <property type="project" value="TreeGrafter"/>
</dbReference>
<dbReference type="GO" id="GO:0005524">
    <property type="term" value="F:ATP binding"/>
    <property type="evidence" value="ECO:0007669"/>
    <property type="project" value="UniProtKB-KW"/>
</dbReference>
<feature type="compositionally biased region" description="Basic and acidic residues" evidence="6">
    <location>
        <begin position="800"/>
        <end position="809"/>
    </location>
</feature>
<dbReference type="InterPro" id="IPR012308">
    <property type="entry name" value="DNA_ligase_ATP-dep_N"/>
</dbReference>
<dbReference type="OrthoDB" id="2160351at2759"/>
<dbReference type="Proteomes" id="UP000016923">
    <property type="component" value="Unassembled WGS sequence"/>
</dbReference>
<evidence type="ECO:0000256" key="2">
    <source>
        <dbReference type="ARBA" id="ARBA00022598"/>
    </source>
</evidence>
<keyword evidence="4" id="KW-0067">ATP-binding</keyword>
<dbReference type="PROSITE" id="PS50160">
    <property type="entry name" value="DNA_LIGASE_A3"/>
    <property type="match status" value="1"/>
</dbReference>
<comment type="similarity">
    <text evidence="1">Belongs to the ATP-dependent DNA ligase family.</text>
</comment>
<dbReference type="Gene3D" id="3.30.470.30">
    <property type="entry name" value="DNA ligase/mRNA capping enzyme"/>
    <property type="match status" value="1"/>
</dbReference>
<dbReference type="GO" id="GO:0003677">
    <property type="term" value="F:DNA binding"/>
    <property type="evidence" value="ECO:0007669"/>
    <property type="project" value="InterPro"/>
</dbReference>
<organism evidence="8 9">
    <name type="scientific">Ophiostoma piceae (strain UAMH 11346)</name>
    <name type="common">Sap stain fungus</name>
    <dbReference type="NCBI Taxonomy" id="1262450"/>
    <lineage>
        <taxon>Eukaryota</taxon>
        <taxon>Fungi</taxon>
        <taxon>Dikarya</taxon>
        <taxon>Ascomycota</taxon>
        <taxon>Pezizomycotina</taxon>
        <taxon>Sordariomycetes</taxon>
        <taxon>Sordariomycetidae</taxon>
        <taxon>Ophiostomatales</taxon>
        <taxon>Ophiostomataceae</taxon>
        <taxon>Ophiostoma</taxon>
    </lineage>
</organism>
<evidence type="ECO:0000313" key="9">
    <source>
        <dbReference type="Proteomes" id="UP000016923"/>
    </source>
</evidence>
<dbReference type="GO" id="GO:0006297">
    <property type="term" value="P:nucleotide-excision repair, DNA gap filling"/>
    <property type="evidence" value="ECO:0007669"/>
    <property type="project" value="TreeGrafter"/>
</dbReference>
<feature type="compositionally biased region" description="Pro residues" evidence="6">
    <location>
        <begin position="902"/>
        <end position="920"/>
    </location>
</feature>
<dbReference type="AlphaFoldDB" id="S3BNE8"/>
<evidence type="ECO:0000313" key="8">
    <source>
        <dbReference type="EMBL" id="EPE02709.1"/>
    </source>
</evidence>
<dbReference type="Pfam" id="PF04675">
    <property type="entry name" value="DNA_ligase_A_N"/>
    <property type="match status" value="1"/>
</dbReference>
<dbReference type="InterPro" id="IPR012310">
    <property type="entry name" value="DNA_ligase_ATP-dep_cent"/>
</dbReference>
<accession>S3BNE8</accession>
<dbReference type="PANTHER" id="PTHR45997:SF2">
    <property type="entry name" value="ATP DEPENDENT DNA LIGASE DOMAIN PROTEIN (AFU_ORTHOLOGUE AFUA_5G02430)"/>
    <property type="match status" value="1"/>
</dbReference>
<feature type="region of interest" description="Disordered" evidence="6">
    <location>
        <begin position="732"/>
        <end position="761"/>
    </location>
</feature>
<dbReference type="OMA" id="RIDEFWR"/>
<dbReference type="HOGENOM" id="CLU_004299_4_0_1"/>
<reference evidence="8 9" key="1">
    <citation type="journal article" date="2013" name="BMC Genomics">
        <title>The genome and transcriptome of the pine saprophyte Ophiostoma piceae, and a comparison with the bark beetle-associated pine pathogen Grosmannia clavigera.</title>
        <authorList>
            <person name="Haridas S."/>
            <person name="Wang Y."/>
            <person name="Lim L."/>
            <person name="Massoumi Alamouti S."/>
            <person name="Jackman S."/>
            <person name="Docking R."/>
            <person name="Robertson G."/>
            <person name="Birol I."/>
            <person name="Bohlmann J."/>
            <person name="Breuil C."/>
        </authorList>
    </citation>
    <scope>NUCLEOTIDE SEQUENCE [LARGE SCALE GENOMIC DNA]</scope>
    <source>
        <strain evidence="8 9">UAMH 11346</strain>
    </source>
</reference>
<dbReference type="EMBL" id="KE148175">
    <property type="protein sequence ID" value="EPE02709.1"/>
    <property type="molecule type" value="Genomic_DNA"/>
</dbReference>
<dbReference type="GO" id="GO:0006310">
    <property type="term" value="P:DNA recombination"/>
    <property type="evidence" value="ECO:0007669"/>
    <property type="project" value="InterPro"/>
</dbReference>
<dbReference type="Gene3D" id="1.10.3260.10">
    <property type="entry name" value="DNA ligase, ATP-dependent, N-terminal domain"/>
    <property type="match status" value="1"/>
</dbReference>
<evidence type="ECO:0000259" key="7">
    <source>
        <dbReference type="PROSITE" id="PS50160"/>
    </source>
</evidence>
<evidence type="ECO:0000256" key="4">
    <source>
        <dbReference type="ARBA" id="ARBA00022840"/>
    </source>
</evidence>
<sequence length="985" mass="110367">MPFPFSHVCDLLQQTSDLPPLRRNQTRVVNQIVYSWFCKHRQAIDQLGEDVSSAKPAVALLSTLLPERRPDRVYGLQARGLQRILVRILGLGHSRAAELSRWERPVEYGEAVDLADCVEAILLRTPNPATAHPVTVEEIDAVLEIVASRCRFSAPSIRQNDDVSSPTQAALGGLYQRLDACGAKWLTRLILKDFRPAVLDGTTVARAFHPWLPMALQVNSSLDAAVSSLLQTGSDTDGTPTFKPSLGVKIGRQQWAKGRSIEHCIEMGGPQRMSCERKMDGEYVQVHVDLTRGEKDCLQLFSKSGKDSTWDRVNLHGAVRESLRIGRSDCKLSTGCILEGEMLAYDDRECKILDFDAIRKHVNRSGSKIFNTKEETQDHEHLMIVYYDVLLIDDESLLGTRHADRFRRLEDLIACRQGYAELVQREVIDFGSRKAASQLRQAFAKCITARLEGLVIKPDNDPYFDFAAGHNTAALQWPYLRSYCIKLKKEYIGTFGEVGDFAVVGGRYDATKAMEYPPDSLPGRVRWTHFFIGCLDRAKSTPTRPHFVVTNVVTLTVAQMATFLTHCRPRVVPYEPTQNKNKTKTKNKNRGTERIDLAEAPFDLARIEPGIDGCKGGPTELFADPPVVDIRCFSFHRQGYGRFWSPRFPGVVKFHFDRTFRDAMTFEALQTLAEEESSRRAELADEEGDNSVQYYDDTTENAGNEQNEKNEDERAHWVDQLKKADRRGIAVDAETSQSSGPTTATTARSQSSASASQFSLSSMPNTHAQLLDDLHTQYDTHELYEIHEIEEIEEMDENDKEDRGGRTVRESSQISELSIATVKSPEVRRVRQMTATVIDLTGDDDDEDEKEDVKEDENWQSVREDDEYDSDESQQGIARLYAQEEARLSQPSQLSQPSLPASLPPPVITTSPPSTPPRSSPVPDMLSSSPVEPASSMTTCASQVASQPNSSQQQRPTPKRLRTWDVASMYPAISPPALKRARSGI</sequence>
<evidence type="ECO:0000256" key="5">
    <source>
        <dbReference type="ARBA" id="ARBA00023242"/>
    </source>
</evidence>
<keyword evidence="5" id="KW-0539">Nucleus</keyword>
<dbReference type="PANTHER" id="PTHR45997">
    <property type="entry name" value="DNA LIGASE 4"/>
    <property type="match status" value="1"/>
</dbReference>
<evidence type="ECO:0000256" key="1">
    <source>
        <dbReference type="ARBA" id="ARBA00007572"/>
    </source>
</evidence>
<keyword evidence="9" id="KW-1185">Reference proteome</keyword>
<keyword evidence="2 8" id="KW-0436">Ligase</keyword>
<dbReference type="STRING" id="1262450.S3BNE8"/>
<evidence type="ECO:0000256" key="6">
    <source>
        <dbReference type="SAM" id="MobiDB-lite"/>
    </source>
</evidence>
<feature type="compositionally biased region" description="Low complexity" evidence="6">
    <location>
        <begin position="888"/>
        <end position="901"/>
    </location>
</feature>
<feature type="region of interest" description="Disordered" evidence="6">
    <location>
        <begin position="675"/>
        <end position="713"/>
    </location>
</feature>
<dbReference type="Gene3D" id="2.40.50.140">
    <property type="entry name" value="Nucleic acid-binding proteins"/>
    <property type="match status" value="1"/>
</dbReference>
<name>S3BNE8_OPHP1</name>
<protein>
    <submittedName>
        <fullName evidence="8">Atp dependent dna ligase domain protein</fullName>
    </submittedName>
</protein>
<feature type="domain" description="ATP-dependent DNA ligase family profile" evidence="7">
    <location>
        <begin position="375"/>
        <end position="536"/>
    </location>
</feature>
<feature type="region of interest" description="Disordered" evidence="6">
    <location>
        <begin position="792"/>
        <end position="814"/>
    </location>
</feature>
<keyword evidence="3" id="KW-0547">Nucleotide-binding</keyword>
<feature type="region of interest" description="Disordered" evidence="6">
    <location>
        <begin position="838"/>
        <end position="963"/>
    </location>
</feature>
<dbReference type="InterPro" id="IPR012340">
    <property type="entry name" value="NA-bd_OB-fold"/>
</dbReference>
<dbReference type="SUPFAM" id="SSF56091">
    <property type="entry name" value="DNA ligase/mRNA capping enzyme, catalytic domain"/>
    <property type="match status" value="1"/>
</dbReference>
<dbReference type="VEuPathDB" id="FungiDB:F503_04058"/>
<evidence type="ECO:0000256" key="3">
    <source>
        <dbReference type="ARBA" id="ARBA00022741"/>
    </source>
</evidence>